<dbReference type="OMA" id="NDDGECH"/>
<name>A0A2H3D0D1_ARMGA</name>
<dbReference type="Proteomes" id="UP000217790">
    <property type="component" value="Unassembled WGS sequence"/>
</dbReference>
<evidence type="ECO:0000256" key="1">
    <source>
        <dbReference type="SAM" id="MobiDB-lite"/>
    </source>
</evidence>
<gene>
    <name evidence="2" type="ORF">ARMGADRAFT_468901</name>
</gene>
<reference evidence="3" key="1">
    <citation type="journal article" date="2017" name="Nat. Ecol. Evol.">
        <title>Genome expansion and lineage-specific genetic innovations in the forest pathogenic fungi Armillaria.</title>
        <authorList>
            <person name="Sipos G."/>
            <person name="Prasanna A.N."/>
            <person name="Walter M.C."/>
            <person name="O'Connor E."/>
            <person name="Balint B."/>
            <person name="Krizsan K."/>
            <person name="Kiss B."/>
            <person name="Hess J."/>
            <person name="Varga T."/>
            <person name="Slot J."/>
            <person name="Riley R."/>
            <person name="Boka B."/>
            <person name="Rigling D."/>
            <person name="Barry K."/>
            <person name="Lee J."/>
            <person name="Mihaltcheva S."/>
            <person name="LaButti K."/>
            <person name="Lipzen A."/>
            <person name="Waldron R."/>
            <person name="Moloney N.M."/>
            <person name="Sperisen C."/>
            <person name="Kredics L."/>
            <person name="Vagvoelgyi C."/>
            <person name="Patrignani A."/>
            <person name="Fitzpatrick D."/>
            <person name="Nagy I."/>
            <person name="Doyle S."/>
            <person name="Anderson J.B."/>
            <person name="Grigoriev I.V."/>
            <person name="Gueldener U."/>
            <person name="Muensterkoetter M."/>
            <person name="Nagy L.G."/>
        </authorList>
    </citation>
    <scope>NUCLEOTIDE SEQUENCE [LARGE SCALE GENOMIC DNA]</scope>
    <source>
        <strain evidence="3">Ar21-2</strain>
    </source>
</reference>
<feature type="region of interest" description="Disordered" evidence="1">
    <location>
        <begin position="202"/>
        <end position="224"/>
    </location>
</feature>
<accession>A0A2H3D0D1</accession>
<dbReference type="AlphaFoldDB" id="A0A2H3D0D1"/>
<protein>
    <submittedName>
        <fullName evidence="2">Uncharacterized protein</fullName>
    </submittedName>
</protein>
<evidence type="ECO:0000313" key="3">
    <source>
        <dbReference type="Proteomes" id="UP000217790"/>
    </source>
</evidence>
<sequence length="406" mass="45635">MQVELPVDDEAVHADVMTLFRRLLKLPNSPDDFSAVDNLFAVAKTMDASDRTAARQEAGDALWSQLVFRNIRKTKTRMLKGCKVANRANIAAWDLVPVKAASACTRCGTLYPCKYTTETDVTKCRECKMNGKSCSWANRIIVVHDSDSDSEQSVFDALTANDDGECHTNAMDTTISSLSFSKRIREQTVEDDTRPNKIQRVESSDRIARSQTSTAKNPVPSPRVVHFSVSNEPLVDLTETDGESSTVKRTLLQRSSNKIPTVTLRRFLAPGRVESTSASSSTPASSDPTMWYSSLPIDVEDILHQAGESLGTECVKEMFERREHAVEAAKDQLRDMDPEQMIEEAARIVVDRAEICINLESLEKKWNQNERMQEEIFELVIDRFTSFQEKLIEEVIGIKCKWQVSD</sequence>
<dbReference type="InParanoid" id="A0A2H3D0D1"/>
<keyword evidence="3" id="KW-1185">Reference proteome</keyword>
<organism evidence="2 3">
    <name type="scientific">Armillaria gallica</name>
    <name type="common">Bulbous honey fungus</name>
    <name type="synonym">Armillaria bulbosa</name>
    <dbReference type="NCBI Taxonomy" id="47427"/>
    <lineage>
        <taxon>Eukaryota</taxon>
        <taxon>Fungi</taxon>
        <taxon>Dikarya</taxon>
        <taxon>Basidiomycota</taxon>
        <taxon>Agaricomycotina</taxon>
        <taxon>Agaricomycetes</taxon>
        <taxon>Agaricomycetidae</taxon>
        <taxon>Agaricales</taxon>
        <taxon>Marasmiineae</taxon>
        <taxon>Physalacriaceae</taxon>
        <taxon>Armillaria</taxon>
    </lineage>
</organism>
<dbReference type="EMBL" id="KZ293680">
    <property type="protein sequence ID" value="PBK87194.1"/>
    <property type="molecule type" value="Genomic_DNA"/>
</dbReference>
<dbReference type="OrthoDB" id="10384487at2759"/>
<proteinExistence type="predicted"/>
<evidence type="ECO:0000313" key="2">
    <source>
        <dbReference type="EMBL" id="PBK87194.1"/>
    </source>
</evidence>